<feature type="compositionally biased region" description="Low complexity" evidence="1">
    <location>
        <begin position="147"/>
        <end position="156"/>
    </location>
</feature>
<accession>X6MFW6</accession>
<protein>
    <submittedName>
        <fullName evidence="2">Centrosomal protein</fullName>
    </submittedName>
</protein>
<gene>
    <name evidence="2" type="ORF">RFI_24799</name>
</gene>
<feature type="compositionally biased region" description="Acidic residues" evidence="1">
    <location>
        <begin position="230"/>
        <end position="247"/>
    </location>
</feature>
<evidence type="ECO:0000313" key="2">
    <source>
        <dbReference type="EMBL" id="ETO12576.1"/>
    </source>
</evidence>
<reference evidence="2 3" key="1">
    <citation type="journal article" date="2013" name="Curr. Biol.">
        <title>The Genome of the Foraminiferan Reticulomyxa filosa.</title>
        <authorList>
            <person name="Glockner G."/>
            <person name="Hulsmann N."/>
            <person name="Schleicher M."/>
            <person name="Noegel A.A."/>
            <person name="Eichinger L."/>
            <person name="Gallinger C."/>
            <person name="Pawlowski J."/>
            <person name="Sierra R."/>
            <person name="Euteneuer U."/>
            <person name="Pillet L."/>
            <person name="Moustafa A."/>
            <person name="Platzer M."/>
            <person name="Groth M."/>
            <person name="Szafranski K."/>
            <person name="Schliwa M."/>
        </authorList>
    </citation>
    <scope>NUCLEOTIDE SEQUENCE [LARGE SCALE GENOMIC DNA]</scope>
</reference>
<proteinExistence type="predicted"/>
<evidence type="ECO:0000313" key="3">
    <source>
        <dbReference type="Proteomes" id="UP000023152"/>
    </source>
</evidence>
<keyword evidence="3" id="KW-1185">Reference proteome</keyword>
<feature type="compositionally biased region" description="Polar residues" evidence="1">
    <location>
        <begin position="33"/>
        <end position="46"/>
    </location>
</feature>
<organism evidence="2 3">
    <name type="scientific">Reticulomyxa filosa</name>
    <dbReference type="NCBI Taxonomy" id="46433"/>
    <lineage>
        <taxon>Eukaryota</taxon>
        <taxon>Sar</taxon>
        <taxon>Rhizaria</taxon>
        <taxon>Retaria</taxon>
        <taxon>Foraminifera</taxon>
        <taxon>Monothalamids</taxon>
        <taxon>Reticulomyxidae</taxon>
        <taxon>Reticulomyxa</taxon>
    </lineage>
</organism>
<comment type="caution">
    <text evidence="2">The sequence shown here is derived from an EMBL/GenBank/DDBJ whole genome shotgun (WGS) entry which is preliminary data.</text>
</comment>
<dbReference type="EMBL" id="ASPP01021274">
    <property type="protein sequence ID" value="ETO12576.1"/>
    <property type="molecule type" value="Genomic_DNA"/>
</dbReference>
<sequence length="273" mass="30141">MPTITITNTPVSTAKTTKPACGKPHVLEDSDDNNSSVGNEPATSNVHSKDDADDHDDEKHATNGGSVGNARTLAATLSPVPTSSTKRVMKVWRSKAQNFNVYNYLIVDDFGLSGPMIDGHFLRTQPSVGMTEHDKQTISNQSHDHNLNPNTNTNVNIDHDQDHDNDHHSHSRKHTRSKLSTTSTITPHPVDDTLDADIVLQHQNSDVDRRRDEEGDEQQNGSVGNHDDDGNNDNDDEEEQEWEDESSEGTRERNALLASIDPDILMMIPSAQD</sequence>
<dbReference type="Proteomes" id="UP000023152">
    <property type="component" value="Unassembled WGS sequence"/>
</dbReference>
<feature type="region of interest" description="Disordered" evidence="1">
    <location>
        <begin position="1"/>
        <end position="86"/>
    </location>
</feature>
<dbReference type="AlphaFoldDB" id="X6MFW6"/>
<name>X6MFW6_RETFI</name>
<feature type="region of interest" description="Disordered" evidence="1">
    <location>
        <begin position="133"/>
        <end position="273"/>
    </location>
</feature>
<evidence type="ECO:0000256" key="1">
    <source>
        <dbReference type="SAM" id="MobiDB-lite"/>
    </source>
</evidence>
<feature type="compositionally biased region" description="Basic and acidic residues" evidence="1">
    <location>
        <begin position="157"/>
        <end position="168"/>
    </location>
</feature>
<feature type="compositionally biased region" description="Basic and acidic residues" evidence="1">
    <location>
        <begin position="47"/>
        <end position="61"/>
    </location>
</feature>
<feature type="compositionally biased region" description="Polar residues" evidence="1">
    <location>
        <begin position="1"/>
        <end position="16"/>
    </location>
</feature>
<feature type="compositionally biased region" description="Basic and acidic residues" evidence="1">
    <location>
        <begin position="133"/>
        <end position="146"/>
    </location>
</feature>